<sequence length="109" mass="11730">MAPITSLGFFAYTDNGPLTGTDEEPLRGRTPAQERTQLATRSSERGFSPAPTQAQHTLESIWDNKSPLTLLPRSDGGASRAADHHRAPLSSSRSPSLSPSSSLQRDVDQ</sequence>
<dbReference type="AlphaFoldDB" id="A0A0C9VHH0"/>
<evidence type="ECO:0000313" key="3">
    <source>
        <dbReference type="Proteomes" id="UP000053820"/>
    </source>
</evidence>
<dbReference type="Proteomes" id="UP000053820">
    <property type="component" value="Unassembled WGS sequence"/>
</dbReference>
<feature type="region of interest" description="Disordered" evidence="1">
    <location>
        <begin position="1"/>
        <end position="109"/>
    </location>
</feature>
<dbReference type="HOGENOM" id="CLU_2184317_0_0_1"/>
<keyword evidence="3" id="KW-1185">Reference proteome</keyword>
<name>A0A0C9VHH0_9AGAM</name>
<proteinExistence type="predicted"/>
<accession>A0A0C9VHH0</accession>
<evidence type="ECO:0000313" key="2">
    <source>
        <dbReference type="EMBL" id="KIJ65089.1"/>
    </source>
</evidence>
<reference evidence="2 3" key="1">
    <citation type="submission" date="2014-04" db="EMBL/GenBank/DDBJ databases">
        <title>Evolutionary Origins and Diversification of the Mycorrhizal Mutualists.</title>
        <authorList>
            <consortium name="DOE Joint Genome Institute"/>
            <consortium name="Mycorrhizal Genomics Consortium"/>
            <person name="Kohler A."/>
            <person name="Kuo A."/>
            <person name="Nagy L.G."/>
            <person name="Floudas D."/>
            <person name="Copeland A."/>
            <person name="Barry K.W."/>
            <person name="Cichocki N."/>
            <person name="Veneault-Fourrey C."/>
            <person name="LaButti K."/>
            <person name="Lindquist E.A."/>
            <person name="Lipzen A."/>
            <person name="Lundell T."/>
            <person name="Morin E."/>
            <person name="Murat C."/>
            <person name="Riley R."/>
            <person name="Ohm R."/>
            <person name="Sun H."/>
            <person name="Tunlid A."/>
            <person name="Henrissat B."/>
            <person name="Grigoriev I.V."/>
            <person name="Hibbett D.S."/>
            <person name="Martin F."/>
        </authorList>
    </citation>
    <scope>NUCLEOTIDE SEQUENCE [LARGE SCALE GENOMIC DNA]</scope>
    <source>
        <strain evidence="2 3">MD-312</strain>
    </source>
</reference>
<evidence type="ECO:0000256" key="1">
    <source>
        <dbReference type="SAM" id="MobiDB-lite"/>
    </source>
</evidence>
<protein>
    <submittedName>
        <fullName evidence="2">Uncharacterized protein</fullName>
    </submittedName>
</protein>
<feature type="compositionally biased region" description="Low complexity" evidence="1">
    <location>
        <begin position="88"/>
        <end position="103"/>
    </location>
</feature>
<organism evidence="2 3">
    <name type="scientific">Hydnomerulius pinastri MD-312</name>
    <dbReference type="NCBI Taxonomy" id="994086"/>
    <lineage>
        <taxon>Eukaryota</taxon>
        <taxon>Fungi</taxon>
        <taxon>Dikarya</taxon>
        <taxon>Basidiomycota</taxon>
        <taxon>Agaricomycotina</taxon>
        <taxon>Agaricomycetes</taxon>
        <taxon>Agaricomycetidae</taxon>
        <taxon>Boletales</taxon>
        <taxon>Boletales incertae sedis</taxon>
        <taxon>Leucogyrophana</taxon>
    </lineage>
</organism>
<gene>
    <name evidence="2" type="ORF">HYDPIDRAFT_27817</name>
</gene>
<dbReference type="EMBL" id="KN839844">
    <property type="protein sequence ID" value="KIJ65089.1"/>
    <property type="molecule type" value="Genomic_DNA"/>
</dbReference>